<dbReference type="Proteomes" id="UP000334820">
    <property type="component" value="Unassembled WGS sequence"/>
</dbReference>
<dbReference type="RefSeq" id="WP_151729360.1">
    <property type="nucleotide sequence ID" value="NZ_BKZV01000005.1"/>
</dbReference>
<dbReference type="Gene3D" id="3.40.50.10470">
    <property type="entry name" value="Translation initiation factor eif-2b, domain 2"/>
    <property type="match status" value="1"/>
</dbReference>
<evidence type="ECO:0000313" key="3">
    <source>
        <dbReference type="Proteomes" id="UP000334820"/>
    </source>
</evidence>
<dbReference type="AlphaFoldDB" id="A0A5J4KE14"/>
<dbReference type="SUPFAM" id="SSF100950">
    <property type="entry name" value="NagB/RpiA/CoA transferase-like"/>
    <property type="match status" value="1"/>
</dbReference>
<dbReference type="GO" id="GO:0046523">
    <property type="term" value="F:S-methyl-5-thioribose-1-phosphate isomerase activity"/>
    <property type="evidence" value="ECO:0007669"/>
    <property type="project" value="TreeGrafter"/>
</dbReference>
<keyword evidence="2" id="KW-0413">Isomerase</keyword>
<proteinExistence type="inferred from homology"/>
<comment type="caution">
    <text evidence="2">The sequence shown here is derived from an EMBL/GenBank/DDBJ whole genome shotgun (WGS) entry which is preliminary data.</text>
</comment>
<keyword evidence="3" id="KW-1185">Reference proteome</keyword>
<accession>A0A5J4KE14</accession>
<dbReference type="EMBL" id="BKZV01000005">
    <property type="protein sequence ID" value="GER84789.1"/>
    <property type="molecule type" value="Genomic_DNA"/>
</dbReference>
<name>A0A5J4KE14_9CHLR</name>
<organism evidence="2 3">
    <name type="scientific">Thermogemmatispora aurantia</name>
    <dbReference type="NCBI Taxonomy" id="2045279"/>
    <lineage>
        <taxon>Bacteria</taxon>
        <taxon>Bacillati</taxon>
        <taxon>Chloroflexota</taxon>
        <taxon>Ktedonobacteria</taxon>
        <taxon>Thermogemmatisporales</taxon>
        <taxon>Thermogemmatisporaceae</taxon>
        <taxon>Thermogemmatispora</taxon>
    </lineage>
</organism>
<gene>
    <name evidence="2" type="ORF">KTAU_34250</name>
</gene>
<reference evidence="2 3" key="1">
    <citation type="journal article" date="2019" name="Int. J. Syst. Evol. Microbiol.">
        <title>Thermogemmatispora aurantia sp. nov. and Thermogemmatispora argillosa sp. nov., within the class Ktedonobacteria, and emended description of the genus Thermogemmatispora.</title>
        <authorList>
            <person name="Zheng Y."/>
            <person name="Wang C.M."/>
            <person name="Sakai Y."/>
            <person name="Abe K."/>
            <person name="Yokota A."/>
            <person name="Yabe S."/>
        </authorList>
    </citation>
    <scope>NUCLEOTIDE SEQUENCE [LARGE SCALE GENOMIC DNA]</scope>
    <source>
        <strain evidence="2 3">A1-2</strain>
    </source>
</reference>
<dbReference type="GO" id="GO:0019509">
    <property type="term" value="P:L-methionine salvage from methylthioadenosine"/>
    <property type="evidence" value="ECO:0007669"/>
    <property type="project" value="TreeGrafter"/>
</dbReference>
<dbReference type="PANTHER" id="PTHR43475">
    <property type="entry name" value="METHYLTHIORIBOSE-1-PHOSPHATE ISOMERASE"/>
    <property type="match status" value="1"/>
</dbReference>
<evidence type="ECO:0000256" key="1">
    <source>
        <dbReference type="RuleBase" id="RU003814"/>
    </source>
</evidence>
<evidence type="ECO:0000313" key="2">
    <source>
        <dbReference type="EMBL" id="GER84789.1"/>
    </source>
</evidence>
<dbReference type="InterPro" id="IPR042529">
    <property type="entry name" value="IF_2B-like_C"/>
</dbReference>
<protein>
    <submittedName>
        <fullName evidence="2">Ribose 1,5-bisphosphate isomerase</fullName>
    </submittedName>
</protein>
<dbReference type="InterPro" id="IPR000649">
    <property type="entry name" value="IF-2B-related"/>
</dbReference>
<comment type="similarity">
    <text evidence="1">Belongs to the eIF-2B alpha/beta/delta subunits family.</text>
</comment>
<dbReference type="PANTHER" id="PTHR43475:SF1">
    <property type="entry name" value="METHYLTHIORIBOSE-1-PHOSPHATE ISOMERASE"/>
    <property type="match status" value="1"/>
</dbReference>
<dbReference type="Pfam" id="PF01008">
    <property type="entry name" value="IF-2B"/>
    <property type="match status" value="1"/>
</dbReference>
<sequence length="283" mass="30929">MNKLQERIEAVRNDREHGSRWLVGETIAILEELARAPHGSSEEERLAQIRAAGEELRQARPAMAAIAGAVRRILQAPGGLAGMAQEAARLREEYERAPQAIIAHARPLLAGTLMTHSLSGTVLEALHACASQIKRVIVLEGRPRYEGREVARRLQNLNLAVTLITDAEAAIFLPDCTAVVVGADSVLANGDVINKAGTALLAWASRGYGIPFYVLCESLKISSQPWTGDLSLLEEKEPEEVLEEPIPGIEVRNFYFDRTPGELVTAIVTERGFFNKEPLSDSH</sequence>
<dbReference type="InterPro" id="IPR037171">
    <property type="entry name" value="NagB/RpiA_transferase-like"/>
</dbReference>